<proteinExistence type="predicted"/>
<name>A0A9E7JRB9_9LILI</name>
<sequence length="139" mass="14613">MGAPVASLVVLLEGVLRRWVGGMVRFRSGDGVVRGSGRSHERWAACEIKSSGHYCNSSSNEDMSSAPRGEDQRLSEIKEQTGNRHGSEGRLGDKAQSLASGKGPGLGEIGRQHGEGDSRGNCQDKDLMAMDGAGGGRAM</sequence>
<evidence type="ECO:0000313" key="2">
    <source>
        <dbReference type="EMBL" id="URD91157.1"/>
    </source>
</evidence>
<accession>A0A9E7JRB9</accession>
<keyword evidence="3" id="KW-1185">Reference proteome</keyword>
<organism evidence="2 3">
    <name type="scientific">Musa troglodytarum</name>
    <name type="common">fe'i banana</name>
    <dbReference type="NCBI Taxonomy" id="320322"/>
    <lineage>
        <taxon>Eukaryota</taxon>
        <taxon>Viridiplantae</taxon>
        <taxon>Streptophyta</taxon>
        <taxon>Embryophyta</taxon>
        <taxon>Tracheophyta</taxon>
        <taxon>Spermatophyta</taxon>
        <taxon>Magnoliopsida</taxon>
        <taxon>Liliopsida</taxon>
        <taxon>Zingiberales</taxon>
        <taxon>Musaceae</taxon>
        <taxon>Musa</taxon>
    </lineage>
</organism>
<feature type="compositionally biased region" description="Basic and acidic residues" evidence="1">
    <location>
        <begin position="68"/>
        <end position="93"/>
    </location>
</feature>
<feature type="compositionally biased region" description="Polar residues" evidence="1">
    <location>
        <begin position="53"/>
        <end position="63"/>
    </location>
</feature>
<feature type="region of interest" description="Disordered" evidence="1">
    <location>
        <begin position="52"/>
        <end position="139"/>
    </location>
</feature>
<gene>
    <name evidence="2" type="ORF">MUK42_32045</name>
</gene>
<feature type="compositionally biased region" description="Basic and acidic residues" evidence="1">
    <location>
        <begin position="110"/>
        <end position="128"/>
    </location>
</feature>
<protein>
    <submittedName>
        <fullName evidence="2">Uncharacterized protein</fullName>
    </submittedName>
</protein>
<evidence type="ECO:0000313" key="3">
    <source>
        <dbReference type="Proteomes" id="UP001055439"/>
    </source>
</evidence>
<evidence type="ECO:0000256" key="1">
    <source>
        <dbReference type="SAM" id="MobiDB-lite"/>
    </source>
</evidence>
<dbReference type="Proteomes" id="UP001055439">
    <property type="component" value="Chromosome 2"/>
</dbReference>
<dbReference type="AlphaFoldDB" id="A0A9E7JRB9"/>
<dbReference type="EMBL" id="CP097504">
    <property type="protein sequence ID" value="URD91157.1"/>
    <property type="molecule type" value="Genomic_DNA"/>
</dbReference>
<reference evidence="2" key="1">
    <citation type="submission" date="2022-05" db="EMBL/GenBank/DDBJ databases">
        <title>The Musa troglodytarum L. genome provides insights into the mechanism of non-climacteric behaviour and enrichment of carotenoids.</title>
        <authorList>
            <person name="Wang J."/>
        </authorList>
    </citation>
    <scope>NUCLEOTIDE SEQUENCE</scope>
    <source>
        <tissue evidence="2">Leaf</tissue>
    </source>
</reference>